<keyword evidence="5" id="KW-1185">Reference proteome</keyword>
<sequence>MARVMLRTFSGKRRQLQRIGATETKAKTAVLTAARDYTENAPNATITSKTTLKALGAHYLQDLGQHELATATVAEYTRLIDVHVKRIGSLRIRECSAGTVWDFLEGMRRDHGYSVAKTMKTVLSGMFDIAVRAGALDSNPARQVKFANRPGRGPRGAQAIPQADLPNVEASIRSNAVFASYDLTDLFIVLLGCGLRIGEACALRWQDWDANDNALTVAGTNIRVKGEGIQRQGFTKSDAGDRKLVVPDFVASTLNKRERRGEMVFCSVAGGLLDPVFVEGKLRDQREAMGWPKLTTHAFRKTVATLLDDAGLSARQIADYLGHSKPSMTTDVYMARKRETGKAAEALTNRFA</sequence>
<dbReference type="PROSITE" id="PS51898">
    <property type="entry name" value="TYR_RECOMBINASE"/>
    <property type="match status" value="1"/>
</dbReference>
<dbReference type="InterPro" id="IPR050090">
    <property type="entry name" value="Tyrosine_recombinase_XerCD"/>
</dbReference>
<dbReference type="InterPro" id="IPR011010">
    <property type="entry name" value="DNA_brk_join_enz"/>
</dbReference>
<dbReference type="SUPFAM" id="SSF56349">
    <property type="entry name" value="DNA breaking-rejoining enzymes"/>
    <property type="match status" value="1"/>
</dbReference>
<dbReference type="RefSeq" id="WP_159421362.1">
    <property type="nucleotide sequence ID" value="NZ_JBHUNF010000003.1"/>
</dbReference>
<dbReference type="InterPro" id="IPR010998">
    <property type="entry name" value="Integrase_recombinase_N"/>
</dbReference>
<dbReference type="EMBL" id="JBHUNF010000003">
    <property type="protein sequence ID" value="MFD2674803.1"/>
    <property type="molecule type" value="Genomic_DNA"/>
</dbReference>
<dbReference type="Gene3D" id="1.10.443.10">
    <property type="entry name" value="Intergrase catalytic core"/>
    <property type="match status" value="1"/>
</dbReference>
<dbReference type="InterPro" id="IPR002104">
    <property type="entry name" value="Integrase_catalytic"/>
</dbReference>
<dbReference type="Pfam" id="PF00589">
    <property type="entry name" value="Phage_integrase"/>
    <property type="match status" value="1"/>
</dbReference>
<dbReference type="InterPro" id="IPR013762">
    <property type="entry name" value="Integrase-like_cat_sf"/>
</dbReference>
<evidence type="ECO:0000256" key="1">
    <source>
        <dbReference type="ARBA" id="ARBA00023125"/>
    </source>
</evidence>
<dbReference type="PANTHER" id="PTHR30349">
    <property type="entry name" value="PHAGE INTEGRASE-RELATED"/>
    <property type="match status" value="1"/>
</dbReference>
<keyword evidence="1" id="KW-0238">DNA-binding</keyword>
<comment type="caution">
    <text evidence="4">The sequence shown here is derived from an EMBL/GenBank/DDBJ whole genome shotgun (WGS) entry which is preliminary data.</text>
</comment>
<gene>
    <name evidence="4" type="ORF">ACFSUQ_05750</name>
</gene>
<name>A0ABW5RID6_9MICO</name>
<feature type="domain" description="Tyr recombinase" evidence="3">
    <location>
        <begin position="155"/>
        <end position="347"/>
    </location>
</feature>
<organism evidence="4 5">
    <name type="scientific">Gulosibacter bifidus</name>
    <dbReference type="NCBI Taxonomy" id="272239"/>
    <lineage>
        <taxon>Bacteria</taxon>
        <taxon>Bacillati</taxon>
        <taxon>Actinomycetota</taxon>
        <taxon>Actinomycetes</taxon>
        <taxon>Micrococcales</taxon>
        <taxon>Microbacteriaceae</taxon>
        <taxon>Gulosibacter</taxon>
    </lineage>
</organism>
<proteinExistence type="predicted"/>
<reference evidence="5" key="1">
    <citation type="journal article" date="2019" name="Int. J. Syst. Evol. Microbiol.">
        <title>The Global Catalogue of Microorganisms (GCM) 10K type strain sequencing project: providing services to taxonomists for standard genome sequencing and annotation.</title>
        <authorList>
            <consortium name="The Broad Institute Genomics Platform"/>
            <consortium name="The Broad Institute Genome Sequencing Center for Infectious Disease"/>
            <person name="Wu L."/>
            <person name="Ma J."/>
        </authorList>
    </citation>
    <scope>NUCLEOTIDE SEQUENCE [LARGE SCALE GENOMIC DNA]</scope>
    <source>
        <strain evidence="5">TISTR 1511</strain>
    </source>
</reference>
<evidence type="ECO:0000259" key="3">
    <source>
        <dbReference type="PROSITE" id="PS51898"/>
    </source>
</evidence>
<evidence type="ECO:0000313" key="4">
    <source>
        <dbReference type="EMBL" id="MFD2674803.1"/>
    </source>
</evidence>
<evidence type="ECO:0000313" key="5">
    <source>
        <dbReference type="Proteomes" id="UP001597453"/>
    </source>
</evidence>
<evidence type="ECO:0000256" key="2">
    <source>
        <dbReference type="ARBA" id="ARBA00023172"/>
    </source>
</evidence>
<dbReference type="Proteomes" id="UP001597453">
    <property type="component" value="Unassembled WGS sequence"/>
</dbReference>
<protein>
    <submittedName>
        <fullName evidence="4">Tyrosine-type recombinase/integrase</fullName>
    </submittedName>
</protein>
<accession>A0ABW5RID6</accession>
<dbReference type="Gene3D" id="1.10.150.130">
    <property type="match status" value="1"/>
</dbReference>
<keyword evidence="2" id="KW-0233">DNA recombination</keyword>
<dbReference type="CDD" id="cd01189">
    <property type="entry name" value="INT_ICEBs1_C_like"/>
    <property type="match status" value="1"/>
</dbReference>